<proteinExistence type="predicted"/>
<keyword evidence="1" id="KW-0560">Oxidoreductase</keyword>
<dbReference type="Gene3D" id="1.10.645.10">
    <property type="entry name" value="Cytochrome-c3 Hydrogenase, chain B"/>
    <property type="match status" value="1"/>
</dbReference>
<gene>
    <name evidence="3" type="ORF">QJV27_04310</name>
</gene>
<protein>
    <recommendedName>
        <fullName evidence="2">NADH-quinone oxidoreductase subunit D domain-containing protein</fullName>
    </recommendedName>
</protein>
<evidence type="ECO:0000313" key="4">
    <source>
        <dbReference type="Proteomes" id="UP001431634"/>
    </source>
</evidence>
<evidence type="ECO:0000313" key="3">
    <source>
        <dbReference type="EMBL" id="MDI2090611.1"/>
    </source>
</evidence>
<reference evidence="3" key="1">
    <citation type="submission" date="2023-05" db="EMBL/GenBank/DDBJ databases">
        <title>Whole genome sequence of Commensalibacter sp.</title>
        <authorList>
            <person name="Charoenyingcharoen P."/>
            <person name="Yukphan P."/>
        </authorList>
    </citation>
    <scope>NUCLEOTIDE SEQUENCE</scope>
    <source>
        <strain evidence="3">TBRC 16381</strain>
    </source>
</reference>
<dbReference type="PANTHER" id="PTHR43485">
    <property type="entry name" value="HYDROGENASE-4 COMPONENT G"/>
    <property type="match status" value="1"/>
</dbReference>
<comment type="caution">
    <text evidence="3">The sequence shown here is derived from an EMBL/GenBank/DDBJ whole genome shotgun (WGS) entry which is preliminary data.</text>
</comment>
<name>A0ABT6Q1J4_9PROT</name>
<dbReference type="InterPro" id="IPR052197">
    <property type="entry name" value="ComplexI_49kDa-like"/>
</dbReference>
<evidence type="ECO:0000256" key="1">
    <source>
        <dbReference type="ARBA" id="ARBA00023002"/>
    </source>
</evidence>
<organism evidence="3 4">
    <name type="scientific">Commensalibacter oyaizuii</name>
    <dbReference type="NCBI Taxonomy" id="3043873"/>
    <lineage>
        <taxon>Bacteria</taxon>
        <taxon>Pseudomonadati</taxon>
        <taxon>Pseudomonadota</taxon>
        <taxon>Alphaproteobacteria</taxon>
        <taxon>Acetobacterales</taxon>
        <taxon>Acetobacteraceae</taxon>
    </lineage>
</organism>
<sequence>MTSLSQAPVTHTKATDLIKKHQRESKFFFRVEEPEWREIISKLLHDRLVFLAMWCDQMDLNVLFLENGFRPLGVKVALSVDRYWAVSSVRPAAIIYERMIWDLWGKEAMNAIMELRPWLDRGMWKNTWPLSDKPGPVASSIEPYDYNIPGDLEQKGGEVSIIDPSSCNGISPSLWHFSVMGEQIMKANALYGYTHRGILSNLYGKNVLQVQPLISRINAVDSIAHQIAFSHAIEDVAQFIPSTYVLRQRVILSEISKVIAHLLYLSHLFRGLGIGIIATRCELARELLMRWCAHYYGHRWLMDCVFPGTVRPSTLNGEEDKETLPNKVKYLYCEAKKLSQGFPGLIDSLQSVGVLSVEQAIRFNIGGIIGRASGRDIDIRRYMPEYRLEWLSPRTFTTGDVLARMQLRFQEIDNAFEIIETILQDVEDEDSSQPNKIIVETLYGEGIGVCEGVQGDLWYYVKVEAGKIKDIFIRDPAANQAYVLRDLLQNETWENQSIIRSSFGILSTGVDL</sequence>
<evidence type="ECO:0000259" key="2">
    <source>
        <dbReference type="Pfam" id="PF00346"/>
    </source>
</evidence>
<dbReference type="PANTHER" id="PTHR43485:SF1">
    <property type="entry name" value="FORMATE HYDROGENLYASE SUBUNIT 5-RELATED"/>
    <property type="match status" value="1"/>
</dbReference>
<dbReference type="Pfam" id="PF00346">
    <property type="entry name" value="Complex1_49kDa"/>
    <property type="match status" value="1"/>
</dbReference>
<dbReference type="SUPFAM" id="SSF56762">
    <property type="entry name" value="HydB/Nqo4-like"/>
    <property type="match status" value="1"/>
</dbReference>
<keyword evidence="4" id="KW-1185">Reference proteome</keyword>
<accession>A0ABT6Q1J4</accession>
<feature type="domain" description="NADH-quinone oxidoreductase subunit D" evidence="2">
    <location>
        <begin position="284"/>
        <end position="431"/>
    </location>
</feature>
<dbReference type="Proteomes" id="UP001431634">
    <property type="component" value="Unassembled WGS sequence"/>
</dbReference>
<dbReference type="InterPro" id="IPR001135">
    <property type="entry name" value="NADH_Q_OxRdtase_suD"/>
</dbReference>
<dbReference type="InterPro" id="IPR029014">
    <property type="entry name" value="NiFe-Hase_large"/>
</dbReference>
<dbReference type="RefSeq" id="WP_281447743.1">
    <property type="nucleotide sequence ID" value="NZ_JASBAO010000001.1"/>
</dbReference>
<dbReference type="EMBL" id="JASBAO010000001">
    <property type="protein sequence ID" value="MDI2090611.1"/>
    <property type="molecule type" value="Genomic_DNA"/>
</dbReference>